<organism evidence="2 3">
    <name type="scientific">Orbilia javanica</name>
    <dbReference type="NCBI Taxonomy" id="47235"/>
    <lineage>
        <taxon>Eukaryota</taxon>
        <taxon>Fungi</taxon>
        <taxon>Dikarya</taxon>
        <taxon>Ascomycota</taxon>
        <taxon>Pezizomycotina</taxon>
        <taxon>Orbiliomycetes</taxon>
        <taxon>Orbiliales</taxon>
        <taxon>Orbiliaceae</taxon>
        <taxon>Orbilia</taxon>
    </lineage>
</organism>
<proteinExistence type="predicted"/>
<feature type="compositionally biased region" description="Basic and acidic residues" evidence="1">
    <location>
        <begin position="136"/>
        <end position="150"/>
    </location>
</feature>
<dbReference type="Proteomes" id="UP001313282">
    <property type="component" value="Unassembled WGS sequence"/>
</dbReference>
<evidence type="ECO:0000313" key="3">
    <source>
        <dbReference type="Proteomes" id="UP001313282"/>
    </source>
</evidence>
<sequence>MCKTHSGKFICGHKVVDIRNGCPTPQKCKNFLKKEYTIQEACTRCAQGTKDTERDKLVMKKRRTVTASHERIETTDGPRECEIEVVPCTSGMEINFGLNKEQKKAKSESGSGSGGSSWGLPSLASLGGFSPSDGSPGKEPRAGREKCDVM</sequence>
<keyword evidence="3" id="KW-1185">Reference proteome</keyword>
<dbReference type="EMBL" id="JAVHNR010000003">
    <property type="protein sequence ID" value="KAK6347423.1"/>
    <property type="molecule type" value="Genomic_DNA"/>
</dbReference>
<feature type="compositionally biased region" description="Low complexity" evidence="1">
    <location>
        <begin position="118"/>
        <end position="128"/>
    </location>
</feature>
<gene>
    <name evidence="2" type="ORF">TWF718_005264</name>
</gene>
<dbReference type="AlphaFoldDB" id="A0AAN8RJ99"/>
<reference evidence="2 3" key="1">
    <citation type="submission" date="2019-10" db="EMBL/GenBank/DDBJ databases">
        <authorList>
            <person name="Palmer J.M."/>
        </authorList>
    </citation>
    <scope>NUCLEOTIDE SEQUENCE [LARGE SCALE GENOMIC DNA]</scope>
    <source>
        <strain evidence="2 3">TWF718</strain>
    </source>
</reference>
<evidence type="ECO:0000313" key="2">
    <source>
        <dbReference type="EMBL" id="KAK6347423.1"/>
    </source>
</evidence>
<accession>A0AAN8RJ99</accession>
<comment type="caution">
    <text evidence="2">The sequence shown here is derived from an EMBL/GenBank/DDBJ whole genome shotgun (WGS) entry which is preliminary data.</text>
</comment>
<protein>
    <submittedName>
        <fullName evidence="2">Uncharacterized protein</fullName>
    </submittedName>
</protein>
<feature type="region of interest" description="Disordered" evidence="1">
    <location>
        <begin position="99"/>
        <end position="150"/>
    </location>
</feature>
<name>A0AAN8RJ99_9PEZI</name>
<evidence type="ECO:0000256" key="1">
    <source>
        <dbReference type="SAM" id="MobiDB-lite"/>
    </source>
</evidence>